<reference evidence="1 2" key="1">
    <citation type="journal article" date="2023" name="Hortic Res">
        <title>Pangenome of water caltrop reveals structural variations and asymmetric subgenome divergence after allopolyploidization.</title>
        <authorList>
            <person name="Zhang X."/>
            <person name="Chen Y."/>
            <person name="Wang L."/>
            <person name="Yuan Y."/>
            <person name="Fang M."/>
            <person name="Shi L."/>
            <person name="Lu R."/>
            <person name="Comes H.P."/>
            <person name="Ma Y."/>
            <person name="Chen Y."/>
            <person name="Huang G."/>
            <person name="Zhou Y."/>
            <person name="Zheng Z."/>
            <person name="Qiu Y."/>
        </authorList>
    </citation>
    <scope>NUCLEOTIDE SEQUENCE [LARGE SCALE GENOMIC DNA]</scope>
    <source>
        <tissue evidence="1">Roots</tissue>
    </source>
</reference>
<keyword evidence="2" id="KW-1185">Reference proteome</keyword>
<sequence length="174" mass="20152">MPASDIVNSRSVMYSPRQHPQHHLQREDMTTLGFFTELDGVEVLTGAFVFAATSRQDLLDAALLRGRRLDHLLYCKFPMKLERLDILRVLSRKDSVEQTSKLCSRTHSLRLSMISSRQCRRQQSWKIPRLPRQDPSVSDTEKDRLYNIYRQFLDAKKSTASQSREAKGKRATLS</sequence>
<dbReference type="GO" id="GO:0016558">
    <property type="term" value="P:protein import into peroxisome matrix"/>
    <property type="evidence" value="ECO:0007669"/>
    <property type="project" value="TreeGrafter"/>
</dbReference>
<dbReference type="PANTHER" id="PTHR23077">
    <property type="entry name" value="AAA-FAMILY ATPASE"/>
    <property type="match status" value="1"/>
</dbReference>
<evidence type="ECO:0000313" key="1">
    <source>
        <dbReference type="EMBL" id="KAK4774073.1"/>
    </source>
</evidence>
<accession>A0AAN7KQB2</accession>
<organism evidence="1 2">
    <name type="scientific">Trapa incisa</name>
    <dbReference type="NCBI Taxonomy" id="236973"/>
    <lineage>
        <taxon>Eukaryota</taxon>
        <taxon>Viridiplantae</taxon>
        <taxon>Streptophyta</taxon>
        <taxon>Embryophyta</taxon>
        <taxon>Tracheophyta</taxon>
        <taxon>Spermatophyta</taxon>
        <taxon>Magnoliopsida</taxon>
        <taxon>eudicotyledons</taxon>
        <taxon>Gunneridae</taxon>
        <taxon>Pentapetalae</taxon>
        <taxon>rosids</taxon>
        <taxon>malvids</taxon>
        <taxon>Myrtales</taxon>
        <taxon>Lythraceae</taxon>
        <taxon>Trapa</taxon>
    </lineage>
</organism>
<dbReference type="Gene3D" id="1.10.8.60">
    <property type="match status" value="1"/>
</dbReference>
<dbReference type="GO" id="GO:0005778">
    <property type="term" value="C:peroxisomal membrane"/>
    <property type="evidence" value="ECO:0007669"/>
    <property type="project" value="TreeGrafter"/>
</dbReference>
<dbReference type="InterPro" id="IPR027417">
    <property type="entry name" value="P-loop_NTPase"/>
</dbReference>
<dbReference type="PANTHER" id="PTHR23077:SF12">
    <property type="entry name" value="PEROXISOMAL ATPASE PEX1"/>
    <property type="match status" value="1"/>
</dbReference>
<dbReference type="EMBL" id="JAXIOK010000004">
    <property type="protein sequence ID" value="KAK4774073.1"/>
    <property type="molecule type" value="Genomic_DNA"/>
</dbReference>
<dbReference type="InterPro" id="IPR050168">
    <property type="entry name" value="AAA_ATPase_domain"/>
</dbReference>
<gene>
    <name evidence="1" type="ORF">SAY87_029092</name>
</gene>
<dbReference type="GO" id="GO:0005829">
    <property type="term" value="C:cytosol"/>
    <property type="evidence" value="ECO:0007669"/>
    <property type="project" value="TreeGrafter"/>
</dbReference>
<protein>
    <submittedName>
        <fullName evidence="1">Uncharacterized protein</fullName>
    </submittedName>
</protein>
<evidence type="ECO:0000313" key="2">
    <source>
        <dbReference type="Proteomes" id="UP001345219"/>
    </source>
</evidence>
<dbReference type="AlphaFoldDB" id="A0AAN7KQB2"/>
<dbReference type="GO" id="GO:0016887">
    <property type="term" value="F:ATP hydrolysis activity"/>
    <property type="evidence" value="ECO:0007669"/>
    <property type="project" value="TreeGrafter"/>
</dbReference>
<proteinExistence type="predicted"/>
<dbReference type="Proteomes" id="UP001345219">
    <property type="component" value="Chromosome 22"/>
</dbReference>
<dbReference type="SUPFAM" id="SSF52540">
    <property type="entry name" value="P-loop containing nucleoside triphosphate hydrolases"/>
    <property type="match status" value="1"/>
</dbReference>
<name>A0AAN7KQB2_9MYRT</name>
<comment type="caution">
    <text evidence="1">The sequence shown here is derived from an EMBL/GenBank/DDBJ whole genome shotgun (WGS) entry which is preliminary data.</text>
</comment>
<dbReference type="Gene3D" id="3.40.50.300">
    <property type="entry name" value="P-loop containing nucleotide triphosphate hydrolases"/>
    <property type="match status" value="1"/>
</dbReference>